<organism evidence="2 3">
    <name type="scientific">Monosporascus ibericus</name>
    <dbReference type="NCBI Taxonomy" id="155417"/>
    <lineage>
        <taxon>Eukaryota</taxon>
        <taxon>Fungi</taxon>
        <taxon>Dikarya</taxon>
        <taxon>Ascomycota</taxon>
        <taxon>Pezizomycotina</taxon>
        <taxon>Sordariomycetes</taxon>
        <taxon>Xylariomycetidae</taxon>
        <taxon>Xylariales</taxon>
        <taxon>Xylariales incertae sedis</taxon>
        <taxon>Monosporascus</taxon>
    </lineage>
</organism>
<keyword evidence="3" id="KW-1185">Reference proteome</keyword>
<dbReference type="OrthoDB" id="336240at2759"/>
<dbReference type="EMBL" id="QJNU01000291">
    <property type="protein sequence ID" value="RYP02982.1"/>
    <property type="molecule type" value="Genomic_DNA"/>
</dbReference>
<proteinExistence type="predicted"/>
<feature type="region of interest" description="Disordered" evidence="1">
    <location>
        <begin position="1"/>
        <end position="64"/>
    </location>
</feature>
<feature type="region of interest" description="Disordered" evidence="1">
    <location>
        <begin position="338"/>
        <end position="371"/>
    </location>
</feature>
<evidence type="ECO:0000256" key="1">
    <source>
        <dbReference type="SAM" id="MobiDB-lite"/>
    </source>
</evidence>
<comment type="caution">
    <text evidence="2">The sequence shown here is derived from an EMBL/GenBank/DDBJ whole genome shotgun (WGS) entry which is preliminary data.</text>
</comment>
<accession>A0A4Q4TAW6</accession>
<evidence type="ECO:0000313" key="2">
    <source>
        <dbReference type="EMBL" id="RYP02982.1"/>
    </source>
</evidence>
<protein>
    <submittedName>
        <fullName evidence="2">Uncharacterized protein</fullName>
    </submittedName>
</protein>
<dbReference type="AlphaFoldDB" id="A0A4Q4TAW6"/>
<dbReference type="STRING" id="155417.A0A4Q4TAW6"/>
<feature type="region of interest" description="Disordered" evidence="1">
    <location>
        <begin position="418"/>
        <end position="443"/>
    </location>
</feature>
<feature type="region of interest" description="Disordered" evidence="1">
    <location>
        <begin position="180"/>
        <end position="203"/>
    </location>
</feature>
<reference evidence="2 3" key="1">
    <citation type="submission" date="2018-06" db="EMBL/GenBank/DDBJ databases">
        <title>Complete Genomes of Monosporascus.</title>
        <authorList>
            <person name="Robinson A.J."/>
            <person name="Natvig D.O."/>
        </authorList>
    </citation>
    <scope>NUCLEOTIDE SEQUENCE [LARGE SCALE GENOMIC DNA]</scope>
    <source>
        <strain evidence="2 3">CBS 110550</strain>
    </source>
</reference>
<name>A0A4Q4TAW6_9PEZI</name>
<sequence>MSGNKSGQPSAMTEDPLRMSTFKPFKPASSDNDSDGGVSLKMTKSSATEEEANPATATVPNAEGHHSLANTATSQTPVCNHIEFTGAHNGAGEATGGGSQLNAATEPFTPHFTQPATSMPTTMPLAASNLTATATAFVPSSSSPPVVNLPFTTQTQTPAHSKHGRSGFKQNKHVFLSPRHAKHAAGGQGYQKDNGDKPDNAASNTAFASQFEANQKLIEKMRAGPNESSSTGSSDGYANMCAALPSATPRSTTKYAAHGLRRQRANTGQRVNAAGNIGVPETPYRYHQAAGSYQHVGSDGHHFEAAYLPQQNDGLQGNLAPMPPGNDAQETVNFGTPSRTGHKHGLSNSTFVDSKAGGTCDDKNGPSTAKSDAHARILEHLKGYASQRIPTNFTPTGYRAGLPGSASDGMLVPRHAGKQATSYTSQAGNDDFAAAPPENIFLPPTEDVRRQRSRELNELTGASGVPSIQALLDVRKFPFRDSGYVVFRRGEGVIHMTNIAFGVSKKDFEAKLGKPAKTLPDSHEGIHILIDYITGKTIDAYIETVGMEDAMAFVGKHQDKLADGQQDKILNRPAEMSVSSPDVLRKAVFKIGSVGVKWIGGEPYVQVPEPGQVIGKFKEFVPAENLAMLLKHAENQSSFSKECPERPYECMISILMLMPWKATQYITIKQRNRMYETVMELIKLLKKQVWDGRHADRLTRQLLDRLVKAAMLCPGFTVLMKDNIAELVGMDEARARRDFNQPRFANLWRHQYATSPKPGVPLDVLEYYIALVREETQRRVDEMPISDKQRIQEVSQCTDEYWGYFWLEVDYPVGPAFDDMTLAEAARRELSTIEAILRRAVSRQTARSAVHGQQQQIGYY</sequence>
<feature type="compositionally biased region" description="Polar residues" evidence="1">
    <location>
        <begin position="1"/>
        <end position="11"/>
    </location>
</feature>
<dbReference type="Proteomes" id="UP000293360">
    <property type="component" value="Unassembled WGS sequence"/>
</dbReference>
<gene>
    <name evidence="2" type="ORF">DL764_005468</name>
</gene>
<feature type="compositionally biased region" description="Polar residues" evidence="1">
    <location>
        <begin position="419"/>
        <end position="428"/>
    </location>
</feature>
<evidence type="ECO:0000313" key="3">
    <source>
        <dbReference type="Proteomes" id="UP000293360"/>
    </source>
</evidence>